<protein>
    <submittedName>
        <fullName evidence="2">Uncharacterized protein</fullName>
    </submittedName>
</protein>
<evidence type="ECO:0000313" key="3">
    <source>
        <dbReference type="Proteomes" id="UP001472677"/>
    </source>
</evidence>
<dbReference type="Proteomes" id="UP001472677">
    <property type="component" value="Unassembled WGS sequence"/>
</dbReference>
<accession>A0ABR2D536</accession>
<evidence type="ECO:0000313" key="2">
    <source>
        <dbReference type="EMBL" id="KAK8529889.1"/>
    </source>
</evidence>
<proteinExistence type="predicted"/>
<comment type="caution">
    <text evidence="2">The sequence shown here is derived from an EMBL/GenBank/DDBJ whole genome shotgun (WGS) entry which is preliminary data.</text>
</comment>
<feature type="region of interest" description="Disordered" evidence="1">
    <location>
        <begin position="1"/>
        <end position="26"/>
    </location>
</feature>
<reference evidence="2 3" key="1">
    <citation type="journal article" date="2024" name="G3 (Bethesda)">
        <title>Genome assembly of Hibiscus sabdariffa L. provides insights into metabolisms of medicinal natural products.</title>
        <authorList>
            <person name="Kim T."/>
        </authorList>
    </citation>
    <scope>NUCLEOTIDE SEQUENCE [LARGE SCALE GENOMIC DNA]</scope>
    <source>
        <strain evidence="2">TK-2024</strain>
        <tissue evidence="2">Old leaves</tissue>
    </source>
</reference>
<sequence length="78" mass="8378">MPRVDETSSRICLDRGGSNRRSHSSKRLACGGAGGPVFCFSDPLGWVSSLKLIGFNFLGIPFNFPTIFLGPVLGISDF</sequence>
<organism evidence="2 3">
    <name type="scientific">Hibiscus sabdariffa</name>
    <name type="common">roselle</name>
    <dbReference type="NCBI Taxonomy" id="183260"/>
    <lineage>
        <taxon>Eukaryota</taxon>
        <taxon>Viridiplantae</taxon>
        <taxon>Streptophyta</taxon>
        <taxon>Embryophyta</taxon>
        <taxon>Tracheophyta</taxon>
        <taxon>Spermatophyta</taxon>
        <taxon>Magnoliopsida</taxon>
        <taxon>eudicotyledons</taxon>
        <taxon>Gunneridae</taxon>
        <taxon>Pentapetalae</taxon>
        <taxon>rosids</taxon>
        <taxon>malvids</taxon>
        <taxon>Malvales</taxon>
        <taxon>Malvaceae</taxon>
        <taxon>Malvoideae</taxon>
        <taxon>Hibiscus</taxon>
    </lineage>
</organism>
<evidence type="ECO:0000256" key="1">
    <source>
        <dbReference type="SAM" id="MobiDB-lite"/>
    </source>
</evidence>
<keyword evidence="3" id="KW-1185">Reference proteome</keyword>
<dbReference type="EMBL" id="JBBPBM010000036">
    <property type="protein sequence ID" value="KAK8529889.1"/>
    <property type="molecule type" value="Genomic_DNA"/>
</dbReference>
<gene>
    <name evidence="2" type="ORF">V6N12_060654</name>
</gene>
<name>A0ABR2D536_9ROSI</name>